<dbReference type="RefSeq" id="WP_182252167.1">
    <property type="nucleotide sequence ID" value="NZ_CP043732.1"/>
</dbReference>
<dbReference type="InterPro" id="IPR020471">
    <property type="entry name" value="AKR"/>
</dbReference>
<dbReference type="Gene3D" id="3.20.20.100">
    <property type="entry name" value="NADP-dependent oxidoreductase domain"/>
    <property type="match status" value="1"/>
</dbReference>
<dbReference type="EMBL" id="CP043732">
    <property type="protein sequence ID" value="QMU97164.1"/>
    <property type="molecule type" value="Genomic_DNA"/>
</dbReference>
<reference evidence="2 3" key="1">
    <citation type="journal article" date="2020" name="Front. Microbiol.">
        <title>Design of Bacterial Strain-Specific qPCR Assays Using NGS Data and Publicly Available Resources and Its Application to Track Biocontrol Strains.</title>
        <authorList>
            <person name="Hernandez I."/>
            <person name="Sant C."/>
            <person name="Martinez R."/>
            <person name="Fernandez C."/>
        </authorList>
    </citation>
    <scope>NUCLEOTIDE SEQUENCE [LARGE SCALE GENOMIC DNA]</scope>
    <source>
        <strain evidence="2 3">B24</strain>
    </source>
</reference>
<feature type="domain" description="NADP-dependent oxidoreductase" evidence="1">
    <location>
        <begin position="25"/>
        <end position="310"/>
    </location>
</feature>
<evidence type="ECO:0000313" key="3">
    <source>
        <dbReference type="Proteomes" id="UP000515708"/>
    </source>
</evidence>
<evidence type="ECO:0000259" key="1">
    <source>
        <dbReference type="Pfam" id="PF00248"/>
    </source>
</evidence>
<dbReference type="AlphaFoldDB" id="A0A7D8ACA8"/>
<dbReference type="Pfam" id="PF00248">
    <property type="entry name" value="Aldo_ket_red"/>
    <property type="match status" value="1"/>
</dbReference>
<dbReference type="PANTHER" id="PTHR42686">
    <property type="entry name" value="GH17980P-RELATED"/>
    <property type="match status" value="1"/>
</dbReference>
<dbReference type="PRINTS" id="PR00069">
    <property type="entry name" value="ALDKETRDTASE"/>
</dbReference>
<dbReference type="GO" id="GO:0005829">
    <property type="term" value="C:cytosol"/>
    <property type="evidence" value="ECO:0007669"/>
    <property type="project" value="TreeGrafter"/>
</dbReference>
<dbReference type="InterPro" id="IPR036812">
    <property type="entry name" value="NAD(P)_OxRdtase_dom_sf"/>
</dbReference>
<name>A0A7D8ACA8_9MICO</name>
<evidence type="ECO:0000313" key="2">
    <source>
        <dbReference type="EMBL" id="QMU97164.1"/>
    </source>
</evidence>
<dbReference type="InterPro" id="IPR023210">
    <property type="entry name" value="NADP_OxRdtase_dom"/>
</dbReference>
<accession>A0A7D8ACA8</accession>
<dbReference type="PANTHER" id="PTHR42686:SF1">
    <property type="entry name" value="GH17980P-RELATED"/>
    <property type="match status" value="1"/>
</dbReference>
<organism evidence="2 3">
    <name type="scientific">Microbacterium esteraromaticum</name>
    <dbReference type="NCBI Taxonomy" id="57043"/>
    <lineage>
        <taxon>Bacteria</taxon>
        <taxon>Bacillati</taxon>
        <taxon>Actinomycetota</taxon>
        <taxon>Actinomycetes</taxon>
        <taxon>Micrococcales</taxon>
        <taxon>Microbacteriaceae</taxon>
        <taxon>Microbacterium</taxon>
    </lineage>
</organism>
<proteinExistence type="predicted"/>
<gene>
    <name evidence="2" type="ORF">FVO59_07955</name>
</gene>
<sequence length="335" mass="36074">MIEKTTTRPPMPRVTLGRTGLETSRLSIGTWGFGTGSAPAAQQNDDQVLIDVLTAAFEAGVTFIDSAEAYDNEQRLGRLLSQVETPSDLIISTKFGHGRGFSADDFRRSAERSLAQLHLEQIPIMMVHDPRDDDDMDTILGPGGALEGLRKLQDEGLVAHIGVATATLSPLQRAVDTGEFDFLQIARLYTLLNPAAKTSGLLAAAREKGMAVCNASPFGGNILATGTANPHALYTYRPALPEVREAVQRMEARCEELGITIAEAAMSYSLTQPDIDVTIVGVTSTRELGWDLDALKVTTTRDEIESIARAGEIDPALLGGPTFRTAWPADRVPEN</sequence>
<dbReference type="SUPFAM" id="SSF51430">
    <property type="entry name" value="NAD(P)-linked oxidoreductase"/>
    <property type="match status" value="1"/>
</dbReference>
<dbReference type="GO" id="GO:0016491">
    <property type="term" value="F:oxidoreductase activity"/>
    <property type="evidence" value="ECO:0007669"/>
    <property type="project" value="InterPro"/>
</dbReference>
<protein>
    <submittedName>
        <fullName evidence="2">Aldo/keto reductase</fullName>
    </submittedName>
</protein>
<dbReference type="Proteomes" id="UP000515708">
    <property type="component" value="Chromosome"/>
</dbReference>